<dbReference type="EMBL" id="VIGB01000003">
    <property type="protein sequence ID" value="TQF04195.1"/>
    <property type="molecule type" value="Genomic_DNA"/>
</dbReference>
<keyword evidence="3" id="KW-1185">Reference proteome</keyword>
<dbReference type="InterPro" id="IPR036390">
    <property type="entry name" value="WH_DNA-bd_sf"/>
</dbReference>
<proteinExistence type="predicted"/>
<evidence type="ECO:0000313" key="2">
    <source>
        <dbReference type="EMBL" id="TQF04195.1"/>
    </source>
</evidence>
<accession>A0A540W589</accession>
<dbReference type="AlphaFoldDB" id="A0A540W589"/>
<dbReference type="SMART" id="SM00347">
    <property type="entry name" value="HTH_MARR"/>
    <property type="match status" value="1"/>
</dbReference>
<organism evidence="2 3">
    <name type="scientific">Kitasatospora acidiphila</name>
    <dbReference type="NCBI Taxonomy" id="2567942"/>
    <lineage>
        <taxon>Bacteria</taxon>
        <taxon>Bacillati</taxon>
        <taxon>Actinomycetota</taxon>
        <taxon>Actinomycetes</taxon>
        <taxon>Kitasatosporales</taxon>
        <taxon>Streptomycetaceae</taxon>
        <taxon>Kitasatospora</taxon>
    </lineage>
</organism>
<name>A0A540W589_9ACTN</name>
<dbReference type="InterPro" id="IPR000835">
    <property type="entry name" value="HTH_MarR-typ"/>
</dbReference>
<dbReference type="InterPro" id="IPR036388">
    <property type="entry name" value="WH-like_DNA-bd_sf"/>
</dbReference>
<dbReference type="GO" id="GO:0003700">
    <property type="term" value="F:DNA-binding transcription factor activity"/>
    <property type="evidence" value="ECO:0007669"/>
    <property type="project" value="InterPro"/>
</dbReference>
<dbReference type="RefSeq" id="WP_141634781.1">
    <property type="nucleotide sequence ID" value="NZ_VIGB01000003.1"/>
</dbReference>
<evidence type="ECO:0000313" key="3">
    <source>
        <dbReference type="Proteomes" id="UP000319103"/>
    </source>
</evidence>
<dbReference type="SUPFAM" id="SSF46785">
    <property type="entry name" value="Winged helix' DNA-binding domain"/>
    <property type="match status" value="1"/>
</dbReference>
<dbReference type="OrthoDB" id="4807076at2"/>
<comment type="caution">
    <text evidence="2">The sequence shown here is derived from an EMBL/GenBank/DDBJ whole genome shotgun (WGS) entry which is preliminary data.</text>
</comment>
<gene>
    <name evidence="2" type="ORF">E6W39_20650</name>
</gene>
<feature type="domain" description="HTH marR-type" evidence="1">
    <location>
        <begin position="37"/>
        <end position="177"/>
    </location>
</feature>
<reference evidence="2 3" key="1">
    <citation type="submission" date="2019-06" db="EMBL/GenBank/DDBJ databases">
        <title>Description of Kitasatospora acidophila sp. nov. isolated from pine grove soil, and reclassification of Streptomyces novaecaesareae to Kitasatospora novaeceasareae comb. nov.</title>
        <authorList>
            <person name="Kim M.J."/>
        </authorList>
    </citation>
    <scope>NUCLEOTIDE SEQUENCE [LARGE SCALE GENOMIC DNA]</scope>
    <source>
        <strain evidence="2 3">MMS16-CNU292</strain>
    </source>
</reference>
<protein>
    <submittedName>
        <fullName evidence="2">MarR family transcriptional regulator</fullName>
    </submittedName>
</protein>
<dbReference type="Gene3D" id="1.10.10.10">
    <property type="entry name" value="Winged helix-like DNA-binding domain superfamily/Winged helix DNA-binding domain"/>
    <property type="match status" value="1"/>
</dbReference>
<evidence type="ECO:0000259" key="1">
    <source>
        <dbReference type="PROSITE" id="PS50995"/>
    </source>
</evidence>
<dbReference type="PROSITE" id="PS50995">
    <property type="entry name" value="HTH_MARR_2"/>
    <property type="match status" value="1"/>
</dbReference>
<dbReference type="Proteomes" id="UP000319103">
    <property type="component" value="Unassembled WGS sequence"/>
</dbReference>
<sequence length="194" mass="21239">MKQVYESPLAPQSTLAHDADDCLFDSTVRTVMAEFTLSDETLDLEAAAAVCAAHHAVDQMRLRDAKGRQLSAGAVDLLLRLNATSGEALPMAELGRTARFGTHDIAAALDELARHHLVERIPDPEHPATLLARITPSGRGWLDAYRQPAQRAIASLFAGFSPADLIQLRHLALRLVENRQRLAQYLELTEDALS</sequence>